<protein>
    <submittedName>
        <fullName evidence="9">Rubrerythrin</fullName>
        <ecNumber evidence="9">1.11.1.1</ecNumber>
    </submittedName>
</protein>
<dbReference type="GO" id="GO:0016692">
    <property type="term" value="F:NADH peroxidase activity"/>
    <property type="evidence" value="ECO:0007669"/>
    <property type="project" value="UniProtKB-EC"/>
</dbReference>
<dbReference type="InterPro" id="IPR009078">
    <property type="entry name" value="Ferritin-like_SF"/>
</dbReference>
<dbReference type="Pfam" id="PF02915">
    <property type="entry name" value="Rubrerythrin"/>
    <property type="match status" value="1"/>
</dbReference>
<dbReference type="AlphaFoldDB" id="A0A0A8WER4"/>
<dbReference type="Gene3D" id="1.20.1260.10">
    <property type="match status" value="1"/>
</dbReference>
<evidence type="ECO:0000313" key="9">
    <source>
        <dbReference type="EMBL" id="CEQ04134.1"/>
    </source>
</evidence>
<reference evidence="8" key="1">
    <citation type="submission" date="2015-01" db="EMBL/GenBank/DDBJ databases">
        <authorList>
            <person name="Aslett M.A."/>
            <person name="De Silva N."/>
        </authorList>
    </citation>
    <scope>NUCLEOTIDE SEQUENCE</scope>
    <source>
        <strain evidence="8">UMC4404</strain>
    </source>
</reference>
<dbReference type="OrthoDB" id="9799749at2"/>
<evidence type="ECO:0000313" key="10">
    <source>
        <dbReference type="Proteomes" id="UP000049127"/>
    </source>
</evidence>
<dbReference type="EMBL" id="CDNY01000003">
    <property type="protein sequence ID" value="CEO33863.1"/>
    <property type="molecule type" value="Genomic_DNA"/>
</dbReference>
<dbReference type="EC" id="1.11.1.1" evidence="9"/>
<dbReference type="InterPro" id="IPR048574">
    <property type="entry name" value="RUBY_RBDX"/>
</dbReference>
<dbReference type="InterPro" id="IPR009040">
    <property type="entry name" value="Ferritin-like_diiron"/>
</dbReference>
<evidence type="ECO:0000256" key="4">
    <source>
        <dbReference type="ARBA" id="ARBA00022982"/>
    </source>
</evidence>
<evidence type="ECO:0000256" key="2">
    <source>
        <dbReference type="ARBA" id="ARBA00022448"/>
    </source>
</evidence>
<dbReference type="PATRIC" id="fig|1505.7.peg.2086"/>
<dbReference type="Proteomes" id="UP000049685">
    <property type="component" value="Unassembled WGS sequence"/>
</dbReference>
<organism evidence="9 10">
    <name type="scientific">Paraclostridium sordellii</name>
    <name type="common">Clostridium sordellii</name>
    <dbReference type="NCBI Taxonomy" id="1505"/>
    <lineage>
        <taxon>Bacteria</taxon>
        <taxon>Bacillati</taxon>
        <taxon>Bacillota</taxon>
        <taxon>Clostridia</taxon>
        <taxon>Peptostreptococcales</taxon>
        <taxon>Peptostreptococcaceae</taxon>
        <taxon>Paraclostridium</taxon>
    </lineage>
</organism>
<dbReference type="CDD" id="cd00729">
    <property type="entry name" value="rubredoxin_SM"/>
    <property type="match status" value="1"/>
</dbReference>
<evidence type="ECO:0000256" key="5">
    <source>
        <dbReference type="ARBA" id="ARBA00023004"/>
    </source>
</evidence>
<dbReference type="Proteomes" id="UP000049127">
    <property type="component" value="Unassembled WGS sequence"/>
</dbReference>
<dbReference type="InterPro" id="IPR024934">
    <property type="entry name" value="Rubredoxin-like_dom"/>
</dbReference>
<dbReference type="RefSeq" id="WP_021127943.1">
    <property type="nucleotide sequence ID" value="NZ_BDJI01000002.1"/>
</dbReference>
<dbReference type="InterPro" id="IPR012347">
    <property type="entry name" value="Ferritin-like"/>
</dbReference>
<dbReference type="NCBIfam" id="NF045767">
    <property type="entry name" value="RuberyRbr"/>
    <property type="match status" value="1"/>
</dbReference>
<dbReference type="InterPro" id="IPR052364">
    <property type="entry name" value="Rubrerythrin"/>
</dbReference>
<evidence type="ECO:0000259" key="6">
    <source>
        <dbReference type="PROSITE" id="PS50903"/>
    </source>
</evidence>
<keyword evidence="9" id="KW-0575">Peroxidase</keyword>
<feature type="domain" description="Ferritin-like diiron" evidence="7">
    <location>
        <begin position="2"/>
        <end position="133"/>
    </location>
</feature>
<dbReference type="CDD" id="cd01041">
    <property type="entry name" value="Rubrerythrin"/>
    <property type="match status" value="1"/>
</dbReference>
<evidence type="ECO:0000313" key="8">
    <source>
        <dbReference type="EMBL" id="CEO33863.1"/>
    </source>
</evidence>
<evidence type="ECO:0000256" key="1">
    <source>
        <dbReference type="ARBA" id="ARBA00001965"/>
    </source>
</evidence>
<dbReference type="SUPFAM" id="SSF57802">
    <property type="entry name" value="Rubredoxin-like"/>
    <property type="match status" value="1"/>
</dbReference>
<dbReference type="PROSITE" id="PS50905">
    <property type="entry name" value="FERRITIN_LIKE"/>
    <property type="match status" value="1"/>
</dbReference>
<dbReference type="PANTHER" id="PTHR43865:SF1">
    <property type="entry name" value="RUBRERYTHRIN-RELATED"/>
    <property type="match status" value="1"/>
</dbReference>
<keyword evidence="9" id="KW-0560">Oxidoreductase</keyword>
<keyword evidence="3" id="KW-0479">Metal-binding</keyword>
<accession>A0A0A8WER4</accession>
<proteinExistence type="predicted"/>
<comment type="cofactor">
    <cofactor evidence="1">
        <name>Fe(3+)</name>
        <dbReference type="ChEBI" id="CHEBI:29034"/>
    </cofactor>
</comment>
<dbReference type="PANTHER" id="PTHR43865">
    <property type="entry name" value="RUBRERYTHRIN-RELATED"/>
    <property type="match status" value="1"/>
</dbReference>
<dbReference type="Gene3D" id="2.20.28.10">
    <property type="match status" value="1"/>
</dbReference>
<dbReference type="KEGG" id="psor:RSJ16_12000"/>
<feature type="domain" description="Rubredoxin-like" evidence="6">
    <location>
        <begin position="140"/>
        <end position="174"/>
    </location>
</feature>
<evidence type="ECO:0000313" key="11">
    <source>
        <dbReference type="Proteomes" id="UP000049685"/>
    </source>
</evidence>
<sequence length="178" mass="20781">MDLKNSKTAKNLMEAFEGESKAMTKYNFYAEQAKKEGYNKIAKFFEETANNEKAHAKIWFKLLNNGIQSTLNNLNEASEGENFEWTDMYYRFAKEAQEEGFDDIAYLFKSIGKIEKQHEERYLELISHIEENTVFKKDEDIKWRCMNCGHIHQGKKALAICPVCSHPKAFFEVSCDCM</sequence>
<reference evidence="10 11" key="2">
    <citation type="submission" date="2015-01" db="EMBL/GenBank/DDBJ databases">
        <authorList>
            <person name="Aslett A.Martin."/>
            <person name="De Silva Nishadi"/>
        </authorList>
    </citation>
    <scope>NUCLEOTIDE SEQUENCE [LARGE SCALE GENOMIC DNA]</scope>
    <source>
        <strain evidence="9 10">R28058</strain>
        <strain evidence="11">UMC4404</strain>
    </source>
</reference>
<keyword evidence="4" id="KW-0249">Electron transport</keyword>
<keyword evidence="2" id="KW-0813">Transport</keyword>
<dbReference type="eggNOG" id="COG1592">
    <property type="taxonomic scope" value="Bacteria"/>
</dbReference>
<dbReference type="InterPro" id="IPR003251">
    <property type="entry name" value="Rr_diiron-bd_dom"/>
</dbReference>
<evidence type="ECO:0000256" key="3">
    <source>
        <dbReference type="ARBA" id="ARBA00022723"/>
    </source>
</evidence>
<dbReference type="PROSITE" id="PS50903">
    <property type="entry name" value="RUBREDOXIN_LIKE"/>
    <property type="match status" value="1"/>
</dbReference>
<dbReference type="Pfam" id="PF21349">
    <property type="entry name" value="RUBY_RBDX"/>
    <property type="match status" value="1"/>
</dbReference>
<keyword evidence="5" id="KW-0408">Iron</keyword>
<dbReference type="SUPFAM" id="SSF47240">
    <property type="entry name" value="Ferritin-like"/>
    <property type="match status" value="1"/>
</dbReference>
<dbReference type="EMBL" id="CEKZ01000003">
    <property type="protein sequence ID" value="CEQ04134.1"/>
    <property type="molecule type" value="Genomic_DNA"/>
</dbReference>
<name>A0A0A8WER4_PARSO</name>
<dbReference type="GO" id="GO:0005506">
    <property type="term" value="F:iron ion binding"/>
    <property type="evidence" value="ECO:0007669"/>
    <property type="project" value="InterPro"/>
</dbReference>
<gene>
    <name evidence="9" type="primary">rbr1_1</name>
    <name evidence="9" type="ORF">R28058_18671</name>
    <name evidence="8" type="ORF">UMC4404_18431</name>
</gene>
<evidence type="ECO:0000259" key="7">
    <source>
        <dbReference type="PROSITE" id="PS50905"/>
    </source>
</evidence>